<name>A0A3M7QN91_BRAPC</name>
<dbReference type="EMBL" id="REGN01005691">
    <property type="protein sequence ID" value="RNA12455.1"/>
    <property type="molecule type" value="Genomic_DNA"/>
</dbReference>
<dbReference type="SUPFAM" id="SSF50494">
    <property type="entry name" value="Trypsin-like serine proteases"/>
    <property type="match status" value="1"/>
</dbReference>
<reference evidence="1 2" key="1">
    <citation type="journal article" date="2018" name="Sci. Rep.">
        <title>Genomic signatures of local adaptation to the degree of environmental predictability in rotifers.</title>
        <authorList>
            <person name="Franch-Gras L."/>
            <person name="Hahn C."/>
            <person name="Garcia-Roger E.M."/>
            <person name="Carmona M.J."/>
            <person name="Serra M."/>
            <person name="Gomez A."/>
        </authorList>
    </citation>
    <scope>NUCLEOTIDE SEQUENCE [LARGE SCALE GENOMIC DNA]</scope>
    <source>
        <strain evidence="1">HYR1</strain>
    </source>
</reference>
<evidence type="ECO:0000313" key="1">
    <source>
        <dbReference type="EMBL" id="RNA12455.1"/>
    </source>
</evidence>
<dbReference type="InterPro" id="IPR009003">
    <property type="entry name" value="Peptidase_S1_PA"/>
</dbReference>
<dbReference type="InterPro" id="IPR043504">
    <property type="entry name" value="Peptidase_S1_PA_chymotrypsin"/>
</dbReference>
<sequence length="67" mass="7798">MSIVFNIVYQINSHNNIALLKLSFLSADKFRRAIFRLTSPVEYTDQILPICLPSQNYDFSNQMSWAI</sequence>
<proteinExistence type="predicted"/>
<gene>
    <name evidence="1" type="ORF">BpHYR1_000854</name>
</gene>
<dbReference type="AlphaFoldDB" id="A0A3M7QN91"/>
<dbReference type="Proteomes" id="UP000276133">
    <property type="component" value="Unassembled WGS sequence"/>
</dbReference>
<protein>
    <submittedName>
        <fullName evidence="1">Uncharacterized protein</fullName>
    </submittedName>
</protein>
<accession>A0A3M7QN91</accession>
<dbReference type="Gene3D" id="2.40.10.10">
    <property type="entry name" value="Trypsin-like serine proteases"/>
    <property type="match status" value="1"/>
</dbReference>
<organism evidence="1 2">
    <name type="scientific">Brachionus plicatilis</name>
    <name type="common">Marine rotifer</name>
    <name type="synonym">Brachionus muelleri</name>
    <dbReference type="NCBI Taxonomy" id="10195"/>
    <lineage>
        <taxon>Eukaryota</taxon>
        <taxon>Metazoa</taxon>
        <taxon>Spiralia</taxon>
        <taxon>Gnathifera</taxon>
        <taxon>Rotifera</taxon>
        <taxon>Eurotatoria</taxon>
        <taxon>Monogononta</taxon>
        <taxon>Pseudotrocha</taxon>
        <taxon>Ploima</taxon>
        <taxon>Brachionidae</taxon>
        <taxon>Brachionus</taxon>
    </lineage>
</organism>
<keyword evidence="2" id="KW-1185">Reference proteome</keyword>
<comment type="caution">
    <text evidence="1">The sequence shown here is derived from an EMBL/GenBank/DDBJ whole genome shotgun (WGS) entry which is preliminary data.</text>
</comment>
<evidence type="ECO:0000313" key="2">
    <source>
        <dbReference type="Proteomes" id="UP000276133"/>
    </source>
</evidence>